<dbReference type="GeneID" id="42006313"/>
<dbReference type="Proteomes" id="UP000319731">
    <property type="component" value="Unassembled WGS sequence"/>
</dbReference>
<name>A0A507C0M0_9FUNG</name>
<gene>
    <name evidence="1" type="ORF">SmJEL517_g05088</name>
</gene>
<comment type="caution">
    <text evidence="1">The sequence shown here is derived from an EMBL/GenBank/DDBJ whole genome shotgun (WGS) entry which is preliminary data.</text>
</comment>
<organism evidence="1 2">
    <name type="scientific">Synchytrium microbalum</name>
    <dbReference type="NCBI Taxonomy" id="1806994"/>
    <lineage>
        <taxon>Eukaryota</taxon>
        <taxon>Fungi</taxon>
        <taxon>Fungi incertae sedis</taxon>
        <taxon>Chytridiomycota</taxon>
        <taxon>Chytridiomycota incertae sedis</taxon>
        <taxon>Chytridiomycetes</taxon>
        <taxon>Synchytriales</taxon>
        <taxon>Synchytriaceae</taxon>
        <taxon>Synchytrium</taxon>
    </lineage>
</organism>
<dbReference type="AlphaFoldDB" id="A0A507C0M0"/>
<dbReference type="OrthoDB" id="2179806at2759"/>
<keyword evidence="2" id="KW-1185">Reference proteome</keyword>
<protein>
    <submittedName>
        <fullName evidence="1">Uncharacterized protein</fullName>
    </submittedName>
</protein>
<dbReference type="EMBL" id="QEAO01000042">
    <property type="protein sequence ID" value="TPX31614.1"/>
    <property type="molecule type" value="Genomic_DNA"/>
</dbReference>
<dbReference type="RefSeq" id="XP_031023008.1">
    <property type="nucleotide sequence ID" value="XM_031171016.1"/>
</dbReference>
<evidence type="ECO:0000313" key="1">
    <source>
        <dbReference type="EMBL" id="TPX31614.1"/>
    </source>
</evidence>
<proteinExistence type="predicted"/>
<evidence type="ECO:0000313" key="2">
    <source>
        <dbReference type="Proteomes" id="UP000319731"/>
    </source>
</evidence>
<accession>A0A507C0M0</accession>
<reference evidence="1 2" key="1">
    <citation type="journal article" date="2019" name="Sci. Rep.">
        <title>Comparative genomics of chytrid fungi reveal insights into the obligate biotrophic and pathogenic lifestyle of Synchytrium endobioticum.</title>
        <authorList>
            <person name="van de Vossenberg B.T.L.H."/>
            <person name="Warris S."/>
            <person name="Nguyen H.D.T."/>
            <person name="van Gent-Pelzer M.P.E."/>
            <person name="Joly D.L."/>
            <person name="van de Geest H.C."/>
            <person name="Bonants P.J.M."/>
            <person name="Smith D.S."/>
            <person name="Levesque C.A."/>
            <person name="van der Lee T.A.J."/>
        </authorList>
    </citation>
    <scope>NUCLEOTIDE SEQUENCE [LARGE SCALE GENOMIC DNA]</scope>
    <source>
        <strain evidence="1 2">JEL517</strain>
    </source>
</reference>
<sequence length="106" mass="11667">MSSSEFMKLEKFDPQDLRGPSFVDWKASITMYIYAQNGLAVYLDQAAVPAPEVIALEAETSLATRRETHRQNGVKAAFIIRQHVAQSISSQLPITLVGLCDDAANI</sequence>